<dbReference type="GO" id="GO:0034314">
    <property type="term" value="P:Arp2/3 complex-mediated actin nucleation"/>
    <property type="evidence" value="ECO:0007669"/>
    <property type="project" value="InterPro"/>
</dbReference>
<dbReference type="PROSITE" id="PS51082">
    <property type="entry name" value="WH2"/>
    <property type="match status" value="1"/>
</dbReference>
<dbReference type="PANTHER" id="PTHR23331:SF5">
    <property type="entry name" value="WAS PROTEIN FAMILY HOMOLOG 2-RELATED"/>
    <property type="match status" value="1"/>
</dbReference>
<dbReference type="AlphaFoldDB" id="A0A8C3IVZ5"/>
<evidence type="ECO:0000256" key="6">
    <source>
        <dbReference type="ARBA" id="ARBA00023136"/>
    </source>
</evidence>
<evidence type="ECO:0000256" key="7">
    <source>
        <dbReference type="ARBA" id="ARBA00023203"/>
    </source>
</evidence>
<reference evidence="10" key="1">
    <citation type="submission" date="2025-08" db="UniProtKB">
        <authorList>
            <consortium name="Ensembl"/>
        </authorList>
    </citation>
    <scope>IDENTIFICATION</scope>
</reference>
<gene>
    <name evidence="10" type="primary">WASHC1</name>
</gene>
<protein>
    <submittedName>
        <fullName evidence="10">WASH complex subunit 1</fullName>
    </submittedName>
</protein>
<accession>A0A8C3IVZ5</accession>
<dbReference type="InterPro" id="IPR021854">
    <property type="entry name" value="WASH1_WAHD"/>
</dbReference>
<keyword evidence="7" id="KW-0009">Actin-binding</keyword>
<evidence type="ECO:0000256" key="4">
    <source>
        <dbReference type="ARBA" id="ARBA00022448"/>
    </source>
</evidence>
<feature type="region of interest" description="Disordered" evidence="8">
    <location>
        <begin position="484"/>
        <end position="513"/>
    </location>
</feature>
<name>A0A8C3IVZ5_CHRPI</name>
<keyword evidence="4" id="KW-0813">Transport</keyword>
<dbReference type="GO" id="GO:0055038">
    <property type="term" value="C:recycling endosome membrane"/>
    <property type="evidence" value="ECO:0007669"/>
    <property type="project" value="UniProtKB-SubCell"/>
</dbReference>
<dbReference type="GO" id="GO:0071203">
    <property type="term" value="C:WASH complex"/>
    <property type="evidence" value="ECO:0007669"/>
    <property type="project" value="InterPro"/>
</dbReference>
<evidence type="ECO:0000256" key="2">
    <source>
        <dbReference type="ARBA" id="ARBA00004565"/>
    </source>
</evidence>
<dbReference type="Ensembl" id="ENSCPBT00000046455.1">
    <property type="protein sequence ID" value="ENSCPBP00000039632.1"/>
    <property type="gene ID" value="ENSCPBG00000027291.1"/>
</dbReference>
<evidence type="ECO:0000256" key="5">
    <source>
        <dbReference type="ARBA" id="ARBA00022753"/>
    </source>
</evidence>
<dbReference type="GO" id="GO:0031901">
    <property type="term" value="C:early endosome membrane"/>
    <property type="evidence" value="ECO:0007669"/>
    <property type="project" value="UniProtKB-SubCell"/>
</dbReference>
<dbReference type="InterPro" id="IPR003124">
    <property type="entry name" value="WH2_dom"/>
</dbReference>
<dbReference type="GO" id="GO:0005829">
    <property type="term" value="C:cytosol"/>
    <property type="evidence" value="ECO:0007669"/>
    <property type="project" value="GOC"/>
</dbReference>
<dbReference type="Pfam" id="PF11945">
    <property type="entry name" value="WASH_WAHD"/>
    <property type="match status" value="1"/>
</dbReference>
<evidence type="ECO:0000256" key="8">
    <source>
        <dbReference type="SAM" id="MobiDB-lite"/>
    </source>
</evidence>
<keyword evidence="6" id="KW-0472">Membrane</keyword>
<feature type="compositionally biased region" description="Basic and acidic residues" evidence="8">
    <location>
        <begin position="493"/>
        <end position="508"/>
    </location>
</feature>
<keyword evidence="11" id="KW-1185">Reference proteome</keyword>
<feature type="domain" description="WH2" evidence="9">
    <location>
        <begin position="472"/>
        <end position="494"/>
    </location>
</feature>
<feature type="compositionally biased region" description="Low complexity" evidence="8">
    <location>
        <begin position="537"/>
        <end position="556"/>
    </location>
</feature>
<reference evidence="10" key="2">
    <citation type="submission" date="2025-09" db="UniProtKB">
        <authorList>
            <consortium name="Ensembl"/>
        </authorList>
    </citation>
    <scope>IDENTIFICATION</scope>
</reference>
<evidence type="ECO:0000256" key="1">
    <source>
        <dbReference type="ARBA" id="ARBA00004146"/>
    </source>
</evidence>
<feature type="region of interest" description="Disordered" evidence="8">
    <location>
        <begin position="534"/>
        <end position="582"/>
    </location>
</feature>
<feature type="compositionally biased region" description="Pro residues" evidence="8">
    <location>
        <begin position="412"/>
        <end position="437"/>
    </location>
</feature>
<evidence type="ECO:0000256" key="3">
    <source>
        <dbReference type="ARBA" id="ARBA00005602"/>
    </source>
</evidence>
<dbReference type="GO" id="GO:0006887">
    <property type="term" value="P:exocytosis"/>
    <property type="evidence" value="ECO:0007669"/>
    <property type="project" value="TreeGrafter"/>
</dbReference>
<dbReference type="GeneTree" id="ENSGT00390000016717"/>
<dbReference type="Proteomes" id="UP000694380">
    <property type="component" value="Unplaced"/>
</dbReference>
<feature type="compositionally biased region" description="Low complexity" evidence="8">
    <location>
        <begin position="447"/>
        <end position="457"/>
    </location>
</feature>
<dbReference type="GO" id="GO:0042147">
    <property type="term" value="P:retrograde transport, endosome to Golgi"/>
    <property type="evidence" value="ECO:0007669"/>
    <property type="project" value="TreeGrafter"/>
</dbReference>
<evidence type="ECO:0000313" key="11">
    <source>
        <dbReference type="Proteomes" id="UP000694380"/>
    </source>
</evidence>
<dbReference type="GO" id="GO:0032456">
    <property type="term" value="P:endocytic recycling"/>
    <property type="evidence" value="ECO:0007669"/>
    <property type="project" value="TreeGrafter"/>
</dbReference>
<evidence type="ECO:0000313" key="10">
    <source>
        <dbReference type="Ensembl" id="ENSCPBP00000039632.1"/>
    </source>
</evidence>
<dbReference type="PANTHER" id="PTHR23331">
    <property type="entry name" value="CXYORF1"/>
    <property type="match status" value="1"/>
</dbReference>
<dbReference type="GO" id="GO:0043014">
    <property type="term" value="F:alpha-tubulin binding"/>
    <property type="evidence" value="ECO:0007669"/>
    <property type="project" value="InterPro"/>
</dbReference>
<comment type="subcellular location">
    <subcellularLocation>
        <location evidence="1">Early endosome membrane</location>
    </subcellularLocation>
    <subcellularLocation>
        <location evidence="2">Recycling endosome membrane</location>
    </subcellularLocation>
</comment>
<feature type="compositionally biased region" description="Acidic residues" evidence="8">
    <location>
        <begin position="573"/>
        <end position="582"/>
    </location>
</feature>
<comment type="similarity">
    <text evidence="3">Belongs to the WASH1 family.</text>
</comment>
<dbReference type="GO" id="GO:0043015">
    <property type="term" value="F:gamma-tubulin binding"/>
    <property type="evidence" value="ECO:0007669"/>
    <property type="project" value="TreeGrafter"/>
</dbReference>
<proteinExistence type="inferred from homology"/>
<dbReference type="GO" id="GO:0003779">
    <property type="term" value="F:actin binding"/>
    <property type="evidence" value="ECO:0007669"/>
    <property type="project" value="UniProtKB-KW"/>
</dbReference>
<sequence length="582" mass="62299">MGLERGVLVSRSPAAAAAAAAAGARLSLPALERLRRRELLGVLKRLRLGLRGGRGGSRRARLGLGGGSRVLLAEAAVLGAELVQAPLQLVDALALGVDEALLVLHDGGTMATVTQKHFLEGQAYSVPLIQPDLRREEAIHQVADALQYLQKVSSDIFNRISQRVETSRMQLQAIGERVSLAQAKIEKIKGSKKAIKVFSSAKYPAPERLQEYSSIFAGAEDPATQKRPRHKIQSKHRLLDEKSLQEKLKYFPVCVSTKVHQEDDAEEGLGSLPRNISSLSSLLLFNTTENLYKKYVFLDPLAGAVTKTHVTLGTETEEKLFDAPLSITKRGQLDRQVAENYFYVPDLGQVPEIDVPSYLPDLPGIAADLMYIADLGPGIAPSAPSSAIPELPTFNTESVENFRPGLQDGVLVPPPPPPPPPPPVMPTSAPPPPPLPQPASLSKQPASEESSSAMSAAPVQGAPKEVVNPSTGRATLLESIRQAGGIGKANLRSVKERKLEKKKQKEQEQVITTAQGGDLMSDLFNKLLLRRKGISGKGPAAAGSADAPSAPAGAFARMSDSIPPLPAPQQPPGDEEEDDWET</sequence>
<organism evidence="10 11">
    <name type="scientific">Chrysemys picta bellii</name>
    <name type="common">Western painted turtle</name>
    <name type="synonym">Emys bellii</name>
    <dbReference type="NCBI Taxonomy" id="8478"/>
    <lineage>
        <taxon>Eukaryota</taxon>
        <taxon>Metazoa</taxon>
        <taxon>Chordata</taxon>
        <taxon>Craniata</taxon>
        <taxon>Vertebrata</taxon>
        <taxon>Euteleostomi</taxon>
        <taxon>Archelosauria</taxon>
        <taxon>Testudinata</taxon>
        <taxon>Testudines</taxon>
        <taxon>Cryptodira</taxon>
        <taxon>Durocryptodira</taxon>
        <taxon>Testudinoidea</taxon>
        <taxon>Emydidae</taxon>
        <taxon>Chrysemys</taxon>
    </lineage>
</organism>
<evidence type="ECO:0000259" key="9">
    <source>
        <dbReference type="PROSITE" id="PS51082"/>
    </source>
</evidence>
<feature type="region of interest" description="Disordered" evidence="8">
    <location>
        <begin position="400"/>
        <end position="469"/>
    </location>
</feature>
<keyword evidence="5" id="KW-0967">Endosome</keyword>
<dbReference type="InterPro" id="IPR028290">
    <property type="entry name" value="WASH1"/>
</dbReference>